<reference evidence="2 3" key="1">
    <citation type="submission" date="2018-01" db="EMBL/GenBank/DDBJ databases">
        <title>Genomic Encyclopedia of Type Strains, Phase I: the one thousand microbial genomes (KMG-I) project.</title>
        <authorList>
            <person name="Goeker M."/>
        </authorList>
    </citation>
    <scope>NUCLEOTIDE SEQUENCE [LARGE SCALE GENOMIC DNA]</scope>
    <source>
        <strain evidence="2 3">DSM 17960</strain>
    </source>
</reference>
<evidence type="ECO:0000313" key="3">
    <source>
        <dbReference type="Proteomes" id="UP000237056"/>
    </source>
</evidence>
<keyword evidence="3" id="KW-1185">Reference proteome</keyword>
<dbReference type="OrthoDB" id="7342920at2"/>
<dbReference type="Proteomes" id="UP000237056">
    <property type="component" value="Unassembled WGS sequence"/>
</dbReference>
<dbReference type="RefSeq" id="WP_103727012.1">
    <property type="nucleotide sequence ID" value="NZ_PQNY01000023.1"/>
</dbReference>
<gene>
    <name evidence="2" type="ORF">Q361_1231</name>
</gene>
<dbReference type="AlphaFoldDB" id="A0A2S4N507"/>
<keyword evidence="1" id="KW-0175">Coiled coil</keyword>
<sequence>MKNISFLFLLLTNYIYSQSVIKTYYDPIYKTKLKEVYQVKPNTTTINGYYKLYDSYGFLLVERNYINNIQNGKSTSYYGADEASLQYEKARNESLGKISGTFNYKNGKLDGLQTYFDYSREGKRFIKKKETYENGIMIGFIEYYSNGIEKKVLQIGNCYEKYESGKKLAEYISDKDGKLQGKYISWFELGSKMKEGEFVNDEKNEVWFEYNEDGSLKSKTEYNLGKRVPTQEEKEIEEKKLKEAEAEAKRKETEKVEREKKWANEAENAKLKQIQERKESELYYINQDFKSENQLVITKYQYREQDNVKYIKKNLYKSYEIATAYISEYISNKENDIDKKIELAKTRLNLALKMNFLIDKNTNDLEKQLKKTENVLEIIQLFGIK</sequence>
<name>A0A2S4N507_9FLAO</name>
<dbReference type="Gene3D" id="3.90.930.1">
    <property type="match status" value="1"/>
</dbReference>
<dbReference type="SUPFAM" id="SSF82185">
    <property type="entry name" value="Histone H3 K4-specific methyltransferase SET7/9 N-terminal domain"/>
    <property type="match status" value="1"/>
</dbReference>
<feature type="coiled-coil region" evidence="1">
    <location>
        <begin position="227"/>
        <end position="261"/>
    </location>
</feature>
<protein>
    <submittedName>
        <fullName evidence="2">Antitoxin component YwqK of YwqJK toxin-antitoxin module</fullName>
    </submittedName>
</protein>
<accession>A0A2S4N507</accession>
<proteinExistence type="predicted"/>
<comment type="caution">
    <text evidence="2">The sequence shown here is derived from an EMBL/GenBank/DDBJ whole genome shotgun (WGS) entry which is preliminary data.</text>
</comment>
<organism evidence="2 3">
    <name type="scientific">Flavobacterium croceum DSM 17960</name>
    <dbReference type="NCBI Taxonomy" id="1121886"/>
    <lineage>
        <taxon>Bacteria</taxon>
        <taxon>Pseudomonadati</taxon>
        <taxon>Bacteroidota</taxon>
        <taxon>Flavobacteriia</taxon>
        <taxon>Flavobacteriales</taxon>
        <taxon>Flavobacteriaceae</taxon>
        <taxon>Flavobacterium</taxon>
    </lineage>
</organism>
<evidence type="ECO:0000313" key="2">
    <source>
        <dbReference type="EMBL" id="POS00766.1"/>
    </source>
</evidence>
<dbReference type="EMBL" id="PQNY01000023">
    <property type="protein sequence ID" value="POS00766.1"/>
    <property type="molecule type" value="Genomic_DNA"/>
</dbReference>
<evidence type="ECO:0000256" key="1">
    <source>
        <dbReference type="SAM" id="Coils"/>
    </source>
</evidence>